<dbReference type="PANTHER" id="PTHR48079:SF6">
    <property type="entry name" value="NAD(P)-BINDING DOMAIN-CONTAINING PROTEIN-RELATED"/>
    <property type="match status" value="1"/>
</dbReference>
<comment type="caution">
    <text evidence="2">The sequence shown here is derived from an EMBL/GenBank/DDBJ whole genome shotgun (WGS) entry which is preliminary data.</text>
</comment>
<name>A0ABP9PHH7_9ACTN</name>
<dbReference type="InterPro" id="IPR001509">
    <property type="entry name" value="Epimerase_deHydtase"/>
</dbReference>
<dbReference type="RefSeq" id="WP_345457199.1">
    <property type="nucleotide sequence ID" value="NZ_BAABKG010000002.1"/>
</dbReference>
<organism evidence="2 3">
    <name type="scientific">Nocardioides marinquilinus</name>
    <dbReference type="NCBI Taxonomy" id="1210400"/>
    <lineage>
        <taxon>Bacteria</taxon>
        <taxon>Bacillati</taxon>
        <taxon>Actinomycetota</taxon>
        <taxon>Actinomycetes</taxon>
        <taxon>Propionibacteriales</taxon>
        <taxon>Nocardioidaceae</taxon>
        <taxon>Nocardioides</taxon>
    </lineage>
</organism>
<evidence type="ECO:0000259" key="1">
    <source>
        <dbReference type="Pfam" id="PF01370"/>
    </source>
</evidence>
<sequence length="355" mass="37424">MRVVVTGATGNLGTALVTRLLDADHEVVGIARRTPSAGDLAELVTWVPADLSRDACAPALRGAMRGADAVVHLAWGFQPSRRPDYLEELGVGGTRRVLAAASAAGVPHLVHLSSVGAYAPKRDDVPVEESYPTTGIPGSPYSRHKSAAERLLDRHEADGAGAPRVTRLRPGILGHRAAASALLRYGVPALVPGAALTRLPFVPLDRRLAIPAVHADDVAAAVALALDRTPGGAFNLMAEPPLGSHDLAAALGARAVHVPGRALRAAAWATWHARLQPLDPGWVDLAMQVPLLDTTRARVELGWTPVHTAEATLAELVAGLRDSASGPSPVLRPRSVARQLSERLRRGPITRRERP</sequence>
<gene>
    <name evidence="2" type="ORF">GCM10023340_17970</name>
</gene>
<dbReference type="PANTHER" id="PTHR48079">
    <property type="entry name" value="PROTEIN YEEZ"/>
    <property type="match status" value="1"/>
</dbReference>
<dbReference type="Gene3D" id="3.40.50.720">
    <property type="entry name" value="NAD(P)-binding Rossmann-like Domain"/>
    <property type="match status" value="1"/>
</dbReference>
<keyword evidence="3" id="KW-1185">Reference proteome</keyword>
<evidence type="ECO:0000313" key="2">
    <source>
        <dbReference type="EMBL" id="GAA5146696.1"/>
    </source>
</evidence>
<dbReference type="SUPFAM" id="SSF51735">
    <property type="entry name" value="NAD(P)-binding Rossmann-fold domains"/>
    <property type="match status" value="1"/>
</dbReference>
<evidence type="ECO:0000313" key="3">
    <source>
        <dbReference type="Proteomes" id="UP001500221"/>
    </source>
</evidence>
<accession>A0ABP9PHH7</accession>
<dbReference type="Pfam" id="PF01370">
    <property type="entry name" value="Epimerase"/>
    <property type="match status" value="1"/>
</dbReference>
<protein>
    <submittedName>
        <fullName evidence="2">NAD-dependent epimerase/dehydratase family protein</fullName>
    </submittedName>
</protein>
<reference evidence="3" key="1">
    <citation type="journal article" date="2019" name="Int. J. Syst. Evol. Microbiol.">
        <title>The Global Catalogue of Microorganisms (GCM) 10K type strain sequencing project: providing services to taxonomists for standard genome sequencing and annotation.</title>
        <authorList>
            <consortium name="The Broad Institute Genomics Platform"/>
            <consortium name="The Broad Institute Genome Sequencing Center for Infectious Disease"/>
            <person name="Wu L."/>
            <person name="Ma J."/>
        </authorList>
    </citation>
    <scope>NUCLEOTIDE SEQUENCE [LARGE SCALE GENOMIC DNA]</scope>
    <source>
        <strain evidence="3">JCM 18459</strain>
    </source>
</reference>
<dbReference type="Proteomes" id="UP001500221">
    <property type="component" value="Unassembled WGS sequence"/>
</dbReference>
<dbReference type="InterPro" id="IPR036291">
    <property type="entry name" value="NAD(P)-bd_dom_sf"/>
</dbReference>
<dbReference type="InterPro" id="IPR051783">
    <property type="entry name" value="NAD(P)-dependent_oxidoreduct"/>
</dbReference>
<dbReference type="EMBL" id="BAABKG010000002">
    <property type="protein sequence ID" value="GAA5146696.1"/>
    <property type="molecule type" value="Genomic_DNA"/>
</dbReference>
<proteinExistence type="predicted"/>
<feature type="domain" description="NAD-dependent epimerase/dehydratase" evidence="1">
    <location>
        <begin position="3"/>
        <end position="235"/>
    </location>
</feature>